<evidence type="ECO:0000256" key="1">
    <source>
        <dbReference type="ARBA" id="ARBA00007446"/>
    </source>
</evidence>
<reference evidence="4" key="1">
    <citation type="journal article" date="2018" name="PeerJ">
        <title>Virus discovery in all three major lineages of terrestrial arthropods highlights the diversity of single-stranded DNA viruses associated with invertebrates.</title>
        <authorList>
            <person name="Rosario K."/>
            <person name="Mettel K.A."/>
            <person name="Benner B.E."/>
            <person name="Johnson R."/>
            <person name="Scott C."/>
            <person name="Yusseff-Vanegas S.Z."/>
            <person name="Baker C.C."/>
            <person name="Cassill D.L."/>
            <person name="Storer C."/>
            <person name="Varsani A."/>
            <person name="Breitbart M."/>
        </authorList>
    </citation>
    <scope>NUCLEOTIDE SEQUENCE [LARGE SCALE GENOMIC DNA]</scope>
    <source>
        <strain evidence="4">FL_I0178_C2</strain>
    </source>
</reference>
<evidence type="ECO:0000256" key="2">
    <source>
        <dbReference type="ARBA" id="ARBA00022561"/>
    </source>
</evidence>
<dbReference type="InterPro" id="IPR000937">
    <property type="entry name" value="Capsid_prot_S-dom_vir"/>
</dbReference>
<dbReference type="GO" id="GO:0005198">
    <property type="term" value="F:structural molecule activity"/>
    <property type="evidence" value="ECO:0007669"/>
    <property type="project" value="InterPro"/>
</dbReference>
<dbReference type="InterPro" id="IPR029053">
    <property type="entry name" value="Viral_coat"/>
</dbReference>
<dbReference type="SUPFAM" id="SSF88633">
    <property type="entry name" value="Positive stranded ssRNA viruses"/>
    <property type="match status" value="1"/>
</dbReference>
<evidence type="ECO:0000313" key="4">
    <source>
        <dbReference type="EMBL" id="AXL65908.1"/>
    </source>
</evidence>
<dbReference type="GeneID" id="41702537"/>
<keyword evidence="2" id="KW-0946">Virion</keyword>
<protein>
    <submittedName>
        <fullName evidence="4">Putative capsid protein</fullName>
    </submittedName>
</protein>
<name>A0A346BPB1_9VIRU</name>
<dbReference type="RefSeq" id="YP_009551462.1">
    <property type="nucleotide sequence ID" value="NC_040366.1"/>
</dbReference>
<proteinExistence type="inferred from homology"/>
<accession>A0A346BPB1</accession>
<dbReference type="Proteomes" id="UP000281696">
    <property type="component" value="Segment"/>
</dbReference>
<sequence length="452" mass="48200">MSGRKKTASAPAKKYYRYAARRPAVVTGSGDYKVARRKQKSSMRYPGAGKTIGSAIGSVFGPAGSLVGGALGNLAHSALHAITGFGDYHVKHNVLTETNGPPQVINQGKEFIIRHREYITDIYSSAGTASTPSPFLNQIFPINPGQATTFPWLASLAGKFEQYRVDGMVFEFKSLYSDAVVTQNGSIGSIILATEYNAGSAPFNSKQQMENYQFAQSCKPSLSVLHPIECARNQTVLSELYVRPSAVPTGEDIKTYDMGDFQIASQGIPLGSAGAPVNLGELWVTYQISLLKPKIPSVGPASYVDSGWSHFNTNNLVSGSFTAATPFGPLGSLFPLPQNNILGITFTTNSMSIPLTSTPMRYMIDLWWTGDTNVAGWNAPATGTITNGLLINAQIMTGSYLIPNVGGSATTIGASAKYFIECPAATGSLNTCLIPIQNNGGFPSATIRRMFS</sequence>
<dbReference type="GO" id="GO:0019028">
    <property type="term" value="C:viral capsid"/>
    <property type="evidence" value="ECO:0007669"/>
    <property type="project" value="UniProtKB-KW"/>
</dbReference>
<keyword evidence="2" id="KW-0167">Capsid protein</keyword>
<organism evidence="4">
    <name type="scientific">Fire ant associated circular virus 1</name>
    <dbReference type="NCBI Taxonomy" id="2293280"/>
    <lineage>
        <taxon>Viruses</taxon>
        <taxon>Cruciviruses</taxon>
        <taxon>Crucivirus</taxon>
    </lineage>
</organism>
<dbReference type="Gene3D" id="2.60.120.20">
    <property type="match status" value="1"/>
</dbReference>
<dbReference type="Pfam" id="PF00729">
    <property type="entry name" value="Viral_coat"/>
    <property type="match status" value="1"/>
</dbReference>
<feature type="domain" description="Icosahedral viral capsid protein S" evidence="3">
    <location>
        <begin position="98"/>
        <end position="294"/>
    </location>
</feature>
<evidence type="ECO:0000259" key="3">
    <source>
        <dbReference type="Pfam" id="PF00729"/>
    </source>
</evidence>
<comment type="similarity">
    <text evidence="1">Belongs to the icosahedral plant coat protein family.</text>
</comment>
<dbReference type="EMBL" id="MH545523">
    <property type="protein sequence ID" value="AXL65908.1"/>
    <property type="molecule type" value="Genomic_DNA"/>
</dbReference>
<dbReference type="KEGG" id="vg:41702537"/>